<evidence type="ECO:0000256" key="1">
    <source>
        <dbReference type="SAM" id="MobiDB-lite"/>
    </source>
</evidence>
<proteinExistence type="predicted"/>
<comment type="caution">
    <text evidence="3">The sequence shown here is derived from an EMBL/GenBank/DDBJ whole genome shotgun (WGS) entry which is preliminary data.</text>
</comment>
<reference evidence="3" key="2">
    <citation type="submission" date="2017-01" db="EMBL/GenBank/DDBJ databases">
        <authorList>
            <person name="Mah S.A."/>
            <person name="Swanson W.J."/>
            <person name="Moy G.W."/>
            <person name="Vacquier V.D."/>
        </authorList>
    </citation>
    <scope>NUCLEOTIDE SEQUENCE [LARGE SCALE GENOMIC DNA]</scope>
    <source>
        <strain evidence="3">ID-206-W2</strain>
    </source>
</reference>
<reference evidence="4" key="1">
    <citation type="submission" date="2017-01" db="EMBL/GenBank/DDBJ databases">
        <authorList>
            <person name="Wang Y."/>
            <person name="White M."/>
            <person name="Kvist S."/>
            <person name="Moncalvo J.-M."/>
        </authorList>
    </citation>
    <scope>NUCLEOTIDE SEQUENCE [LARGE SCALE GENOMIC DNA]</scope>
    <source>
        <strain evidence="4">ID-206-W2</strain>
    </source>
</reference>
<organism evidence="3 4">
    <name type="scientific">Smittium culicis</name>
    <dbReference type="NCBI Taxonomy" id="133412"/>
    <lineage>
        <taxon>Eukaryota</taxon>
        <taxon>Fungi</taxon>
        <taxon>Fungi incertae sedis</taxon>
        <taxon>Zoopagomycota</taxon>
        <taxon>Kickxellomycotina</taxon>
        <taxon>Harpellomycetes</taxon>
        <taxon>Harpellales</taxon>
        <taxon>Legeriomycetaceae</taxon>
        <taxon>Smittium</taxon>
    </lineage>
</organism>
<dbReference type="PANTHER" id="PTHR22876:SF5">
    <property type="entry name" value="CHROMOSOME 9 OPEN READING FRAME 85"/>
    <property type="match status" value="1"/>
</dbReference>
<feature type="compositionally biased region" description="Basic residues" evidence="1">
    <location>
        <begin position="7"/>
        <end position="18"/>
    </location>
</feature>
<dbReference type="AlphaFoldDB" id="A0A1R1YA38"/>
<dbReference type="OrthoDB" id="250548at2759"/>
<dbReference type="Proteomes" id="UP000187429">
    <property type="component" value="Unassembled WGS sequence"/>
</dbReference>
<dbReference type="InterPro" id="IPR019351">
    <property type="entry name" value="DUF2039"/>
</dbReference>
<dbReference type="Pfam" id="PF10217">
    <property type="entry name" value="DUF2039"/>
    <property type="match status" value="1"/>
</dbReference>
<name>A0A1R1YA38_9FUNG</name>
<protein>
    <submittedName>
        <fullName evidence="3">Uncharacterized protein</fullName>
    </submittedName>
</protein>
<keyword evidence="4" id="KW-1185">Reference proteome</keyword>
<evidence type="ECO:0000313" key="4">
    <source>
        <dbReference type="Proteomes" id="UP000187429"/>
    </source>
</evidence>
<evidence type="ECO:0000313" key="2">
    <source>
        <dbReference type="EMBL" id="OMJ13706.1"/>
    </source>
</evidence>
<feature type="region of interest" description="Disordered" evidence="1">
    <location>
        <begin position="1"/>
        <end position="20"/>
    </location>
</feature>
<sequence length="178" mass="20492">MNEPKRVSSRKSGAKKGPQKFQNSFAFTHNKGSKTTKKILALPVEGLCTRCYDQIQWRKRYRKYKQLTVAATCVSCKKKSINKAYHVLCDACCAEKNVCAKCMESNEIVVEPVKMTEAQRMLEQKEIDMKLSTLRERERRSYLRKLERGDIEPKDILALETFSDFSDYSDSEPESGSD</sequence>
<gene>
    <name evidence="3" type="ORF">AYI69_g4889</name>
    <name evidence="2" type="ORF">AYI69_g8892</name>
</gene>
<dbReference type="PANTHER" id="PTHR22876">
    <property type="entry name" value="ZGC:101016"/>
    <property type="match status" value="1"/>
</dbReference>
<evidence type="ECO:0000313" key="3">
    <source>
        <dbReference type="EMBL" id="OMJ23705.1"/>
    </source>
</evidence>
<dbReference type="EMBL" id="LSSM01001976">
    <property type="protein sequence ID" value="OMJ23705.1"/>
    <property type="molecule type" value="Genomic_DNA"/>
</dbReference>
<accession>A0A1R1YA38</accession>
<dbReference type="EMBL" id="LSSM01004979">
    <property type="protein sequence ID" value="OMJ13706.1"/>
    <property type="molecule type" value="Genomic_DNA"/>
</dbReference>